<evidence type="ECO:0000256" key="2">
    <source>
        <dbReference type="ARBA" id="ARBA00022692"/>
    </source>
</evidence>
<dbReference type="RefSeq" id="XP_060293794.1">
    <property type="nucleotide sequence ID" value="XM_060445556.1"/>
</dbReference>
<dbReference type="GO" id="GO:0005351">
    <property type="term" value="F:carbohydrate:proton symporter activity"/>
    <property type="evidence" value="ECO:0007669"/>
    <property type="project" value="TreeGrafter"/>
</dbReference>
<protein>
    <submittedName>
        <fullName evidence="5">Uncharacterized protein</fullName>
    </submittedName>
</protein>
<gene>
    <name evidence="5" type="ORF">B0T26DRAFT_752705</name>
</gene>
<sequence>MIATLGRALFGLDISSMSAIVVTKQCLEFFDNLSGVFQGAIGSALAAGSVNYGQLIAGRVLNSFTVGVPSSQAGGNIDDPLVAAEWEEIVTVLRAEREAGRGWRKFFKNGMWRRTMAGMPQLSGANVIVYYLTYIAQMAGLTGDVALTCGKTLEETEVLFSNEGPKPWTTKDEPRLAARIKEVVARKMGHEEHELSEIQIVPETEKV</sequence>
<evidence type="ECO:0000256" key="3">
    <source>
        <dbReference type="ARBA" id="ARBA00022989"/>
    </source>
</evidence>
<proteinExistence type="predicted"/>
<organism evidence="5 6">
    <name type="scientific">Lasiosphaeria miniovina</name>
    <dbReference type="NCBI Taxonomy" id="1954250"/>
    <lineage>
        <taxon>Eukaryota</taxon>
        <taxon>Fungi</taxon>
        <taxon>Dikarya</taxon>
        <taxon>Ascomycota</taxon>
        <taxon>Pezizomycotina</taxon>
        <taxon>Sordariomycetes</taxon>
        <taxon>Sordariomycetidae</taxon>
        <taxon>Sordariales</taxon>
        <taxon>Lasiosphaeriaceae</taxon>
        <taxon>Lasiosphaeria</taxon>
    </lineage>
</organism>
<dbReference type="EMBL" id="JAUIRO010000005">
    <property type="protein sequence ID" value="KAK0712471.1"/>
    <property type="molecule type" value="Genomic_DNA"/>
</dbReference>
<dbReference type="AlphaFoldDB" id="A0AA40AAU0"/>
<dbReference type="GO" id="GO:0016020">
    <property type="term" value="C:membrane"/>
    <property type="evidence" value="ECO:0007669"/>
    <property type="project" value="UniProtKB-SubCell"/>
</dbReference>
<keyword evidence="6" id="KW-1185">Reference proteome</keyword>
<name>A0AA40AAU0_9PEZI</name>
<comment type="caution">
    <text evidence="5">The sequence shown here is derived from an EMBL/GenBank/DDBJ whole genome shotgun (WGS) entry which is preliminary data.</text>
</comment>
<evidence type="ECO:0000256" key="1">
    <source>
        <dbReference type="ARBA" id="ARBA00004141"/>
    </source>
</evidence>
<dbReference type="InterPro" id="IPR005828">
    <property type="entry name" value="MFS_sugar_transport-like"/>
</dbReference>
<evidence type="ECO:0000256" key="4">
    <source>
        <dbReference type="ARBA" id="ARBA00023136"/>
    </source>
</evidence>
<dbReference type="Proteomes" id="UP001172101">
    <property type="component" value="Unassembled WGS sequence"/>
</dbReference>
<dbReference type="PANTHER" id="PTHR48022:SF47">
    <property type="entry name" value="MAJOR FACILITATOR SUPERFAMILY (MFS) PROFILE DOMAIN-CONTAINING PROTEIN"/>
    <property type="match status" value="1"/>
</dbReference>
<reference evidence="5" key="1">
    <citation type="submission" date="2023-06" db="EMBL/GenBank/DDBJ databases">
        <title>Genome-scale phylogeny and comparative genomics of the fungal order Sordariales.</title>
        <authorList>
            <consortium name="Lawrence Berkeley National Laboratory"/>
            <person name="Hensen N."/>
            <person name="Bonometti L."/>
            <person name="Westerberg I."/>
            <person name="Brannstrom I.O."/>
            <person name="Guillou S."/>
            <person name="Cros-Aarteil S."/>
            <person name="Calhoun S."/>
            <person name="Haridas S."/>
            <person name="Kuo A."/>
            <person name="Mondo S."/>
            <person name="Pangilinan J."/>
            <person name="Riley R."/>
            <person name="LaButti K."/>
            <person name="Andreopoulos B."/>
            <person name="Lipzen A."/>
            <person name="Chen C."/>
            <person name="Yanf M."/>
            <person name="Daum C."/>
            <person name="Ng V."/>
            <person name="Clum A."/>
            <person name="Steindorff A."/>
            <person name="Ohm R."/>
            <person name="Martin F."/>
            <person name="Silar P."/>
            <person name="Natvig D."/>
            <person name="Lalanne C."/>
            <person name="Gautier V."/>
            <person name="Ament-velasquez S.L."/>
            <person name="Kruys A."/>
            <person name="Hutchinson M.I."/>
            <person name="Powell A.J."/>
            <person name="Barry K."/>
            <person name="Miller A.N."/>
            <person name="Grigoriev I.V."/>
            <person name="Debuchy R."/>
            <person name="Gladieux P."/>
            <person name="Thoren M.H."/>
            <person name="Johannesson H."/>
        </authorList>
    </citation>
    <scope>NUCLEOTIDE SEQUENCE</scope>
    <source>
        <strain evidence="5">SMH2392-1A</strain>
    </source>
</reference>
<keyword evidence="3" id="KW-1133">Transmembrane helix</keyword>
<accession>A0AA40AAU0</accession>
<keyword evidence="4" id="KW-0472">Membrane</keyword>
<dbReference type="PANTHER" id="PTHR48022">
    <property type="entry name" value="PLASTIDIC GLUCOSE TRANSPORTER 4"/>
    <property type="match status" value="1"/>
</dbReference>
<dbReference type="GeneID" id="85328826"/>
<dbReference type="Pfam" id="PF00083">
    <property type="entry name" value="Sugar_tr"/>
    <property type="match status" value="1"/>
</dbReference>
<evidence type="ECO:0000313" key="5">
    <source>
        <dbReference type="EMBL" id="KAK0712471.1"/>
    </source>
</evidence>
<comment type="subcellular location">
    <subcellularLocation>
        <location evidence="1">Membrane</location>
        <topology evidence="1">Multi-pass membrane protein</topology>
    </subcellularLocation>
</comment>
<keyword evidence="2" id="KW-0812">Transmembrane</keyword>
<dbReference type="InterPro" id="IPR036259">
    <property type="entry name" value="MFS_trans_sf"/>
</dbReference>
<dbReference type="Gene3D" id="1.20.1250.20">
    <property type="entry name" value="MFS general substrate transporter like domains"/>
    <property type="match status" value="1"/>
</dbReference>
<evidence type="ECO:0000313" key="6">
    <source>
        <dbReference type="Proteomes" id="UP001172101"/>
    </source>
</evidence>
<dbReference type="InterPro" id="IPR050360">
    <property type="entry name" value="MFS_Sugar_Transporters"/>
</dbReference>